<dbReference type="EMBL" id="SRLO01000321">
    <property type="protein sequence ID" value="TNN61168.1"/>
    <property type="molecule type" value="Genomic_DNA"/>
</dbReference>
<name>A0A4Z2H5L8_9TELE</name>
<dbReference type="Proteomes" id="UP000314294">
    <property type="component" value="Unassembled WGS sequence"/>
</dbReference>
<keyword evidence="2" id="KW-1185">Reference proteome</keyword>
<sequence length="71" mass="7270">MATEVLLASLQKVAMSHWLLREASGGYGTTIVPRTCGANGAPAAALGPAALRSALPPVATAHQENQPPRHS</sequence>
<accession>A0A4Z2H5L8</accession>
<proteinExistence type="predicted"/>
<protein>
    <submittedName>
        <fullName evidence="1">Uncharacterized protein</fullName>
    </submittedName>
</protein>
<comment type="caution">
    <text evidence="1">The sequence shown here is derived from an EMBL/GenBank/DDBJ whole genome shotgun (WGS) entry which is preliminary data.</text>
</comment>
<reference evidence="1 2" key="1">
    <citation type="submission" date="2019-03" db="EMBL/GenBank/DDBJ databases">
        <title>First draft genome of Liparis tanakae, snailfish: a comprehensive survey of snailfish specific genes.</title>
        <authorList>
            <person name="Kim W."/>
            <person name="Song I."/>
            <person name="Jeong J.-H."/>
            <person name="Kim D."/>
            <person name="Kim S."/>
            <person name="Ryu S."/>
            <person name="Song J.Y."/>
            <person name="Lee S.K."/>
        </authorList>
    </citation>
    <scope>NUCLEOTIDE SEQUENCE [LARGE SCALE GENOMIC DNA]</scope>
    <source>
        <tissue evidence="1">Muscle</tissue>
    </source>
</reference>
<evidence type="ECO:0000313" key="2">
    <source>
        <dbReference type="Proteomes" id="UP000314294"/>
    </source>
</evidence>
<evidence type="ECO:0000313" key="1">
    <source>
        <dbReference type="EMBL" id="TNN61168.1"/>
    </source>
</evidence>
<gene>
    <name evidence="1" type="ORF">EYF80_028676</name>
</gene>
<organism evidence="1 2">
    <name type="scientific">Liparis tanakae</name>
    <name type="common">Tanaka's snailfish</name>
    <dbReference type="NCBI Taxonomy" id="230148"/>
    <lineage>
        <taxon>Eukaryota</taxon>
        <taxon>Metazoa</taxon>
        <taxon>Chordata</taxon>
        <taxon>Craniata</taxon>
        <taxon>Vertebrata</taxon>
        <taxon>Euteleostomi</taxon>
        <taxon>Actinopterygii</taxon>
        <taxon>Neopterygii</taxon>
        <taxon>Teleostei</taxon>
        <taxon>Neoteleostei</taxon>
        <taxon>Acanthomorphata</taxon>
        <taxon>Eupercaria</taxon>
        <taxon>Perciformes</taxon>
        <taxon>Cottioidei</taxon>
        <taxon>Cottales</taxon>
        <taxon>Liparidae</taxon>
        <taxon>Liparis</taxon>
    </lineage>
</organism>
<dbReference type="AlphaFoldDB" id="A0A4Z2H5L8"/>